<dbReference type="OrthoDB" id="2679356at2"/>
<dbReference type="EMBL" id="MCHY01000007">
    <property type="protein sequence ID" value="RKD25098.1"/>
    <property type="molecule type" value="Genomic_DNA"/>
</dbReference>
<keyword evidence="2" id="KW-1185">Reference proteome</keyword>
<gene>
    <name evidence="1" type="ORF">BEP19_04570</name>
</gene>
<evidence type="ECO:0000313" key="1">
    <source>
        <dbReference type="EMBL" id="RKD25098.1"/>
    </source>
</evidence>
<accession>A0A419SM08</accession>
<comment type="caution">
    <text evidence="1">The sequence shown here is derived from an EMBL/GenBank/DDBJ whole genome shotgun (WGS) entry which is preliminary data.</text>
</comment>
<protein>
    <submittedName>
        <fullName evidence="1">Uncharacterized protein</fullName>
    </submittedName>
</protein>
<dbReference type="AlphaFoldDB" id="A0A419SM08"/>
<dbReference type="RefSeq" id="WP_120188919.1">
    <property type="nucleotide sequence ID" value="NZ_MCHY01000007.1"/>
</dbReference>
<reference evidence="1 2" key="1">
    <citation type="submission" date="2016-08" db="EMBL/GenBank/DDBJ databases">
        <title>Novel Firmicute Genomes.</title>
        <authorList>
            <person name="Poppleton D.I."/>
            <person name="Gribaldo S."/>
        </authorList>
    </citation>
    <scope>NUCLEOTIDE SEQUENCE [LARGE SCALE GENOMIC DNA]</scope>
    <source>
        <strain evidence="1 2">RAOx-1</strain>
    </source>
</reference>
<organism evidence="1 2">
    <name type="scientific">Ammoniphilus oxalaticus</name>
    <dbReference type="NCBI Taxonomy" id="66863"/>
    <lineage>
        <taxon>Bacteria</taxon>
        <taxon>Bacillati</taxon>
        <taxon>Bacillota</taxon>
        <taxon>Bacilli</taxon>
        <taxon>Bacillales</taxon>
        <taxon>Paenibacillaceae</taxon>
        <taxon>Aneurinibacillus group</taxon>
        <taxon>Ammoniphilus</taxon>
    </lineage>
</organism>
<proteinExistence type="predicted"/>
<evidence type="ECO:0000313" key="2">
    <source>
        <dbReference type="Proteomes" id="UP000284219"/>
    </source>
</evidence>
<name>A0A419SM08_9BACL</name>
<dbReference type="Proteomes" id="UP000284219">
    <property type="component" value="Unassembled WGS sequence"/>
</dbReference>
<sequence>MNKRHEEIEREEFLRVKRRFPQARLKADYNREIIDIGVEIPTQEGVWILLKGEQTNDCYELISPGFAWFERLETLDDVARTLYSCRESS</sequence>